<dbReference type="AlphaFoldDB" id="A0A841J557"/>
<evidence type="ECO:0000313" key="2">
    <source>
        <dbReference type="EMBL" id="MBB6123361.1"/>
    </source>
</evidence>
<feature type="domain" description="Ketopantoate reductase N-terminal" evidence="1">
    <location>
        <begin position="3"/>
        <end position="156"/>
    </location>
</feature>
<reference evidence="2 3" key="1">
    <citation type="submission" date="2020-08" db="EMBL/GenBank/DDBJ databases">
        <title>Genomic Encyclopedia of Type Strains, Phase IV (KMG-IV): sequencing the most valuable type-strain genomes for metagenomic binning, comparative biology and taxonomic classification.</title>
        <authorList>
            <person name="Goeker M."/>
        </authorList>
    </citation>
    <scope>NUCLEOTIDE SEQUENCE [LARGE SCALE GENOMIC DNA]</scope>
    <source>
        <strain evidence="2 3">DSM 102255</strain>
    </source>
</reference>
<dbReference type="InterPro" id="IPR013332">
    <property type="entry name" value="KPR_N"/>
</dbReference>
<evidence type="ECO:0000259" key="1">
    <source>
        <dbReference type="Pfam" id="PF02558"/>
    </source>
</evidence>
<accession>A0A841J557</accession>
<dbReference type="GO" id="GO:0008677">
    <property type="term" value="F:2-dehydropantoate 2-reductase activity"/>
    <property type="evidence" value="ECO:0007669"/>
    <property type="project" value="UniProtKB-EC"/>
</dbReference>
<proteinExistence type="predicted"/>
<name>A0A841J557_9SPHN</name>
<dbReference type="Proteomes" id="UP000552700">
    <property type="component" value="Unassembled WGS sequence"/>
</dbReference>
<sequence length="309" mass="34286">MKILMFGRGAVSSLYGWALEKAGHTVDFYVRPGRIAQLPAELTLDIYDPRQKKADRHVTGSWRPSLREDLPADHDYGLIFVSVHEQQFESVATFLATRASQATILICTNFWGDPQKAAASLPQDQLAWGFPSAGGGVSDQGVLRGGFLKNMTFGTFGTEPSPRERDVRKLFSDAGFVVQENRDFRGFLWTHFANHAGLSAQVLRAGSMTEVMTNSHHAKQAIYNVREASKVLTARGVDIRKQAELTPFRIMPAWLLSSLLPLAFRSNPSLQAMAAGHTKPQEIVQFYDDFMANTFGVSLPRLEAARART</sequence>
<keyword evidence="3" id="KW-1185">Reference proteome</keyword>
<gene>
    <name evidence="2" type="ORF">FHS92_001068</name>
</gene>
<dbReference type="RefSeq" id="WP_184078212.1">
    <property type="nucleotide sequence ID" value="NZ_JACIJP010000001.1"/>
</dbReference>
<comment type="caution">
    <text evidence="2">The sequence shown here is derived from an EMBL/GenBank/DDBJ whole genome shotgun (WGS) entry which is preliminary data.</text>
</comment>
<dbReference type="EMBL" id="JACIJP010000001">
    <property type="protein sequence ID" value="MBB6123361.1"/>
    <property type="molecule type" value="Genomic_DNA"/>
</dbReference>
<dbReference type="Gene3D" id="3.40.50.720">
    <property type="entry name" value="NAD(P)-binding Rossmann-like Domain"/>
    <property type="match status" value="1"/>
</dbReference>
<dbReference type="Pfam" id="PF02558">
    <property type="entry name" value="ApbA"/>
    <property type="match status" value="1"/>
</dbReference>
<keyword evidence="2" id="KW-0560">Oxidoreductase</keyword>
<dbReference type="EC" id="1.1.1.169" evidence="2"/>
<evidence type="ECO:0000313" key="3">
    <source>
        <dbReference type="Proteomes" id="UP000552700"/>
    </source>
</evidence>
<protein>
    <submittedName>
        <fullName evidence="2">2-dehydropantoate 2-reductase</fullName>
        <ecNumber evidence="2">1.1.1.169</ecNumber>
    </submittedName>
</protein>
<organism evidence="2 3">
    <name type="scientific">Sphingobium subterraneum</name>
    <dbReference type="NCBI Taxonomy" id="627688"/>
    <lineage>
        <taxon>Bacteria</taxon>
        <taxon>Pseudomonadati</taxon>
        <taxon>Pseudomonadota</taxon>
        <taxon>Alphaproteobacteria</taxon>
        <taxon>Sphingomonadales</taxon>
        <taxon>Sphingomonadaceae</taxon>
        <taxon>Sphingobium</taxon>
    </lineage>
</organism>